<dbReference type="InterPro" id="IPR006668">
    <property type="entry name" value="Mg_transptr_MgtE_intracell_dom"/>
</dbReference>
<evidence type="ECO:0000256" key="1">
    <source>
        <dbReference type="ARBA" id="ARBA00004141"/>
    </source>
</evidence>
<dbReference type="InterPro" id="IPR046342">
    <property type="entry name" value="CBS_dom_sf"/>
</dbReference>
<dbReference type="GO" id="GO:0015095">
    <property type="term" value="F:magnesium ion transmembrane transporter activity"/>
    <property type="evidence" value="ECO:0007669"/>
    <property type="project" value="UniProtKB-UniRule"/>
</dbReference>
<dbReference type="SMART" id="SM00924">
    <property type="entry name" value="MgtE_N"/>
    <property type="match status" value="1"/>
</dbReference>
<comment type="similarity">
    <text evidence="2 8">Belongs to the SLC41A transporter family.</text>
</comment>
<dbReference type="OrthoDB" id="9790355at2"/>
<dbReference type="Pfam" id="PF01769">
    <property type="entry name" value="MgtE"/>
    <property type="match status" value="1"/>
</dbReference>
<keyword evidence="3 8" id="KW-0813">Transport</keyword>
<feature type="domain" description="Magnesium transporter MgtE intracellular" evidence="9">
    <location>
        <begin position="31"/>
        <end position="134"/>
    </location>
</feature>
<evidence type="ECO:0000256" key="8">
    <source>
        <dbReference type="RuleBase" id="RU362011"/>
    </source>
</evidence>
<evidence type="ECO:0000259" key="9">
    <source>
        <dbReference type="SMART" id="SM00924"/>
    </source>
</evidence>
<evidence type="ECO:0000256" key="7">
    <source>
        <dbReference type="ARBA" id="ARBA00023136"/>
    </source>
</evidence>
<evidence type="ECO:0000256" key="3">
    <source>
        <dbReference type="ARBA" id="ARBA00022448"/>
    </source>
</evidence>
<evidence type="ECO:0000256" key="4">
    <source>
        <dbReference type="ARBA" id="ARBA00022692"/>
    </source>
</evidence>
<keyword evidence="11" id="KW-1185">Reference proteome</keyword>
<dbReference type="Gene3D" id="1.10.357.20">
    <property type="entry name" value="SLC41 divalent cation transporters, integral membrane domain"/>
    <property type="match status" value="1"/>
</dbReference>
<keyword evidence="4 8" id="KW-0812">Transmembrane</keyword>
<dbReference type="NCBIfam" id="TIGR00400">
    <property type="entry name" value="mgtE"/>
    <property type="match status" value="1"/>
</dbReference>
<comment type="subunit">
    <text evidence="8">Homodimer.</text>
</comment>
<dbReference type="PANTHER" id="PTHR41394:SF5">
    <property type="entry name" value="SLC41A_MGTE INTEGRAL MEMBRANE DOMAIN-CONTAINING PROTEIN"/>
    <property type="match status" value="1"/>
</dbReference>
<dbReference type="SUPFAM" id="SSF158791">
    <property type="entry name" value="MgtE N-terminal domain-like"/>
    <property type="match status" value="1"/>
</dbReference>
<keyword evidence="6 8" id="KW-1133">Transmembrane helix</keyword>
<dbReference type="RefSeq" id="WP_132700021.1">
    <property type="nucleotide sequence ID" value="NZ_SLZR01000002.1"/>
</dbReference>
<protein>
    <recommendedName>
        <fullName evidence="8">Magnesium transporter MgtE</fullName>
    </recommendedName>
</protein>
<dbReference type="Proteomes" id="UP000295793">
    <property type="component" value="Unassembled WGS sequence"/>
</dbReference>
<keyword evidence="8" id="KW-1003">Cell membrane</keyword>
<dbReference type="InterPro" id="IPR036739">
    <property type="entry name" value="SLC41_membr_dom_sf"/>
</dbReference>
<comment type="function">
    <text evidence="8">Acts as a magnesium transporter.</text>
</comment>
<dbReference type="Gene3D" id="3.10.580.10">
    <property type="entry name" value="CBS-domain"/>
    <property type="match status" value="1"/>
</dbReference>
<keyword evidence="5 8" id="KW-0460">Magnesium</keyword>
<dbReference type="GO" id="GO:0005886">
    <property type="term" value="C:plasma membrane"/>
    <property type="evidence" value="ECO:0007669"/>
    <property type="project" value="UniProtKB-SubCell"/>
</dbReference>
<dbReference type="Gene3D" id="1.20.50.50">
    <property type="match status" value="1"/>
</dbReference>
<evidence type="ECO:0000256" key="6">
    <source>
        <dbReference type="ARBA" id="ARBA00022989"/>
    </source>
</evidence>
<comment type="subcellular location">
    <subcellularLocation>
        <location evidence="8">Cell membrane</location>
        <topology evidence="8">Multi-pass membrane protein</topology>
    </subcellularLocation>
    <subcellularLocation>
        <location evidence="1">Membrane</location>
        <topology evidence="1">Multi-pass membrane protein</topology>
    </subcellularLocation>
</comment>
<comment type="caution">
    <text evidence="10">The sequence shown here is derived from an EMBL/GenBank/DDBJ whole genome shotgun (WGS) entry which is preliminary data.</text>
</comment>
<evidence type="ECO:0000256" key="2">
    <source>
        <dbReference type="ARBA" id="ARBA00009749"/>
    </source>
</evidence>
<dbReference type="EMBL" id="SLZR01000002">
    <property type="protein sequence ID" value="TCS43258.1"/>
    <property type="molecule type" value="Genomic_DNA"/>
</dbReference>
<gene>
    <name evidence="10" type="ORF">BCF53_102284</name>
</gene>
<dbReference type="Pfam" id="PF03448">
    <property type="entry name" value="MgtE_N"/>
    <property type="match status" value="1"/>
</dbReference>
<proteinExistence type="inferred from homology"/>
<dbReference type="SUPFAM" id="SSF54631">
    <property type="entry name" value="CBS-domain pair"/>
    <property type="match status" value="1"/>
</dbReference>
<dbReference type="AlphaFoldDB" id="A0A4R3IA09"/>
<keyword evidence="7 8" id="KW-0472">Membrane</keyword>
<dbReference type="GO" id="GO:0046872">
    <property type="term" value="F:metal ion binding"/>
    <property type="evidence" value="ECO:0007669"/>
    <property type="project" value="UniProtKB-KW"/>
</dbReference>
<evidence type="ECO:0000313" key="11">
    <source>
        <dbReference type="Proteomes" id="UP000295793"/>
    </source>
</evidence>
<feature type="transmembrane region" description="Helical" evidence="8">
    <location>
        <begin position="421"/>
        <end position="444"/>
    </location>
</feature>
<feature type="transmembrane region" description="Helical" evidence="8">
    <location>
        <begin position="360"/>
        <end position="379"/>
    </location>
</feature>
<name>A0A4R3IA09_9GAMM</name>
<accession>A0A4R3IA09</accession>
<feature type="transmembrane region" description="Helical" evidence="8">
    <location>
        <begin position="282"/>
        <end position="302"/>
    </location>
</feature>
<evidence type="ECO:0000313" key="10">
    <source>
        <dbReference type="EMBL" id="TCS43258.1"/>
    </source>
</evidence>
<dbReference type="InterPro" id="IPR006667">
    <property type="entry name" value="SLC41_membr_dom"/>
</dbReference>
<reference evidence="10 11" key="1">
    <citation type="submission" date="2019-03" db="EMBL/GenBank/DDBJ databases">
        <title>Genomic Encyclopedia of Archaeal and Bacterial Type Strains, Phase II (KMG-II): from individual species to whole genera.</title>
        <authorList>
            <person name="Goeker M."/>
        </authorList>
    </citation>
    <scope>NUCLEOTIDE SEQUENCE [LARGE SCALE GENOMIC DNA]</scope>
    <source>
        <strain evidence="10 11">DSM 15388</strain>
    </source>
</reference>
<keyword evidence="8" id="KW-0479">Metal-binding</keyword>
<dbReference type="PANTHER" id="PTHR41394">
    <property type="entry name" value="MAGNESIUM TRANSPORTER MGTE"/>
    <property type="match status" value="1"/>
</dbReference>
<organism evidence="10 11">
    <name type="scientific">Reinekea marinisedimentorum</name>
    <dbReference type="NCBI Taxonomy" id="230495"/>
    <lineage>
        <taxon>Bacteria</taxon>
        <taxon>Pseudomonadati</taxon>
        <taxon>Pseudomonadota</taxon>
        <taxon>Gammaproteobacteria</taxon>
        <taxon>Oceanospirillales</taxon>
        <taxon>Saccharospirillaceae</taxon>
        <taxon>Reinekea</taxon>
    </lineage>
</organism>
<feature type="transmembrane region" description="Helical" evidence="8">
    <location>
        <begin position="314"/>
        <end position="339"/>
    </location>
</feature>
<evidence type="ECO:0000256" key="5">
    <source>
        <dbReference type="ARBA" id="ARBA00022842"/>
    </source>
</evidence>
<sequence length="445" mass="48347">MADDLSSLINEVTDATLPDQEILIGKMLVQRDFEDVALLLESLPLEQRLETWNSIPVDKRIDVLVVMRRDPRESLLEEMSLNDLDALFENIEPDELVELSESLPTRIVARALQAMDSKQQKFFEVTQQYADEHAGRWINQGFLTLPQNAKVRDALRLLRRDIAKYIDAVFLVDRLGHFIAAVRVSAVIGAPDHVPLSDLDEDDFATITAEDDAFDSALKVQKSGFSALPVINAKGVLIGRLDIGTASEIVNEDYERKMMASAGMDEDEDLFSPVISSAKNRAVWLGINLLTAFAASWFIGLFEATLQQVVTLAVLMPIVASMGGIAGSQTLTLVIRGLALGQVSTANRKALLSKEVRVGGLNGVIWALVIGIVVAFWFSSPLIGLVISLAILMNIVSAAFVGVLIPVALDKLKLDPALSGSVILTTVTDIVGFVAFLGLGALILT</sequence>
<dbReference type="InterPro" id="IPR006669">
    <property type="entry name" value="MgtE_transporter"/>
</dbReference>
<dbReference type="SUPFAM" id="SSF161093">
    <property type="entry name" value="MgtE membrane domain-like"/>
    <property type="match status" value="1"/>
</dbReference>
<feature type="transmembrane region" description="Helical" evidence="8">
    <location>
        <begin position="385"/>
        <end position="409"/>
    </location>
</feature>